<dbReference type="Proteomes" id="UP000196240">
    <property type="component" value="Unassembled WGS sequence"/>
</dbReference>
<feature type="DNA-binding region" description="OmpR/PhoB-type" evidence="7">
    <location>
        <begin position="123"/>
        <end position="221"/>
    </location>
</feature>
<dbReference type="Pfam" id="PF00072">
    <property type="entry name" value="Response_reg"/>
    <property type="match status" value="1"/>
</dbReference>
<dbReference type="FunFam" id="3.40.50.2300:FF:000001">
    <property type="entry name" value="DNA-binding response regulator PhoB"/>
    <property type="match status" value="1"/>
</dbReference>
<evidence type="ECO:0000256" key="7">
    <source>
        <dbReference type="PROSITE-ProRule" id="PRU01091"/>
    </source>
</evidence>
<dbReference type="InterPro" id="IPR001867">
    <property type="entry name" value="OmpR/PhoB-type_DNA-bd"/>
</dbReference>
<dbReference type="GO" id="GO:0032993">
    <property type="term" value="C:protein-DNA complex"/>
    <property type="evidence" value="ECO:0007669"/>
    <property type="project" value="TreeGrafter"/>
</dbReference>
<dbReference type="AlphaFoldDB" id="A0A1R7QDY2"/>
<dbReference type="GO" id="GO:0000156">
    <property type="term" value="F:phosphorelay response regulator activity"/>
    <property type="evidence" value="ECO:0007669"/>
    <property type="project" value="TreeGrafter"/>
</dbReference>
<dbReference type="SUPFAM" id="SSF52172">
    <property type="entry name" value="CheY-like"/>
    <property type="match status" value="1"/>
</dbReference>
<dbReference type="GO" id="GO:0000976">
    <property type="term" value="F:transcription cis-regulatory region binding"/>
    <property type="evidence" value="ECO:0007669"/>
    <property type="project" value="TreeGrafter"/>
</dbReference>
<dbReference type="InterPro" id="IPR006291">
    <property type="entry name" value="CusR-like"/>
</dbReference>
<accession>A0A1R7QDY2</accession>
<keyword evidence="3" id="KW-0805">Transcription regulation</keyword>
<evidence type="ECO:0000313" key="11">
    <source>
        <dbReference type="Proteomes" id="UP000196240"/>
    </source>
</evidence>
<organism evidence="10 11">
    <name type="scientific">Acinetobacter johnsonii</name>
    <dbReference type="NCBI Taxonomy" id="40214"/>
    <lineage>
        <taxon>Bacteria</taxon>
        <taxon>Pseudomonadati</taxon>
        <taxon>Pseudomonadota</taxon>
        <taxon>Gammaproteobacteria</taxon>
        <taxon>Moraxellales</taxon>
        <taxon>Moraxellaceae</taxon>
        <taxon>Acinetobacter</taxon>
    </lineage>
</organism>
<dbReference type="InterPro" id="IPR011006">
    <property type="entry name" value="CheY-like_superfamily"/>
</dbReference>
<gene>
    <name evidence="10" type="primary">czcR</name>
    <name evidence="10" type="ORF">ACNJC6_02059</name>
</gene>
<dbReference type="InterPro" id="IPR036388">
    <property type="entry name" value="WH-like_DNA-bd_sf"/>
</dbReference>
<feature type="modified residue" description="4-aspartylphosphate" evidence="6">
    <location>
        <position position="51"/>
    </location>
</feature>
<evidence type="ECO:0000256" key="5">
    <source>
        <dbReference type="ARBA" id="ARBA00023163"/>
    </source>
</evidence>
<evidence type="ECO:0000313" key="10">
    <source>
        <dbReference type="EMBL" id="SJX22417.1"/>
    </source>
</evidence>
<dbReference type="Gene3D" id="1.10.10.10">
    <property type="entry name" value="Winged helix-like DNA-binding domain superfamily/Winged helix DNA-binding domain"/>
    <property type="match status" value="1"/>
</dbReference>
<evidence type="ECO:0000256" key="6">
    <source>
        <dbReference type="PROSITE-ProRule" id="PRU00169"/>
    </source>
</evidence>
<proteinExistence type="predicted"/>
<name>A0A1R7QDY2_ACIJO</name>
<dbReference type="CDD" id="cd19935">
    <property type="entry name" value="REC_OmpR_CusR-like"/>
    <property type="match status" value="1"/>
</dbReference>
<dbReference type="Pfam" id="PF00486">
    <property type="entry name" value="Trans_reg_C"/>
    <property type="match status" value="1"/>
</dbReference>
<dbReference type="PROSITE" id="PS50110">
    <property type="entry name" value="RESPONSE_REGULATORY"/>
    <property type="match status" value="1"/>
</dbReference>
<dbReference type="RefSeq" id="WP_087012929.1">
    <property type="nucleotide sequence ID" value="NZ_FUUY01000006.1"/>
</dbReference>
<dbReference type="Gene3D" id="3.40.50.2300">
    <property type="match status" value="1"/>
</dbReference>
<protein>
    <submittedName>
        <fullName evidence="10">Transcriptional activator protein CzcR</fullName>
    </submittedName>
</protein>
<dbReference type="PROSITE" id="PS51755">
    <property type="entry name" value="OMPR_PHOB"/>
    <property type="match status" value="1"/>
</dbReference>
<dbReference type="PANTHER" id="PTHR48111">
    <property type="entry name" value="REGULATOR OF RPOS"/>
    <property type="match status" value="1"/>
</dbReference>
<dbReference type="NCBIfam" id="TIGR01387">
    <property type="entry name" value="cztR_silR_copR"/>
    <property type="match status" value="1"/>
</dbReference>
<dbReference type="FunFam" id="1.10.10.10:FF:000005">
    <property type="entry name" value="Two-component system response regulator"/>
    <property type="match status" value="1"/>
</dbReference>
<reference evidence="10 11" key="1">
    <citation type="submission" date="2017-02" db="EMBL/GenBank/DDBJ databases">
        <authorList>
            <person name="Peterson S.W."/>
        </authorList>
    </citation>
    <scope>NUCLEOTIDE SEQUENCE [LARGE SCALE GENOMIC DNA]</scope>
    <source>
        <strain evidence="10">C6</strain>
    </source>
</reference>
<dbReference type="PANTHER" id="PTHR48111:SF76">
    <property type="entry name" value="TWO-COMPONENT RESPONSE REGULATOR"/>
    <property type="match status" value="1"/>
</dbReference>
<keyword evidence="5" id="KW-0804">Transcription</keyword>
<evidence type="ECO:0000259" key="9">
    <source>
        <dbReference type="PROSITE" id="PS51755"/>
    </source>
</evidence>
<keyword evidence="1 6" id="KW-0597">Phosphoprotein</keyword>
<evidence type="ECO:0000256" key="4">
    <source>
        <dbReference type="ARBA" id="ARBA00023125"/>
    </source>
</evidence>
<dbReference type="InterPro" id="IPR039420">
    <property type="entry name" value="WalR-like"/>
</dbReference>
<dbReference type="SMART" id="SM00448">
    <property type="entry name" value="REC"/>
    <property type="match status" value="1"/>
</dbReference>
<dbReference type="GO" id="GO:0005829">
    <property type="term" value="C:cytosol"/>
    <property type="evidence" value="ECO:0007669"/>
    <property type="project" value="TreeGrafter"/>
</dbReference>
<keyword evidence="2" id="KW-0902">Two-component regulatory system</keyword>
<evidence type="ECO:0000259" key="8">
    <source>
        <dbReference type="PROSITE" id="PS50110"/>
    </source>
</evidence>
<evidence type="ECO:0000256" key="2">
    <source>
        <dbReference type="ARBA" id="ARBA00023012"/>
    </source>
</evidence>
<dbReference type="CDD" id="cd00383">
    <property type="entry name" value="trans_reg_C"/>
    <property type="match status" value="1"/>
</dbReference>
<dbReference type="EMBL" id="FUUY01000006">
    <property type="protein sequence ID" value="SJX22417.1"/>
    <property type="molecule type" value="Genomic_DNA"/>
</dbReference>
<dbReference type="InterPro" id="IPR001789">
    <property type="entry name" value="Sig_transdc_resp-reg_receiver"/>
</dbReference>
<evidence type="ECO:0000256" key="3">
    <source>
        <dbReference type="ARBA" id="ARBA00023015"/>
    </source>
</evidence>
<dbReference type="GO" id="GO:0006355">
    <property type="term" value="P:regulation of DNA-templated transcription"/>
    <property type="evidence" value="ECO:0007669"/>
    <property type="project" value="InterPro"/>
</dbReference>
<keyword evidence="4 7" id="KW-0238">DNA-binding</keyword>
<dbReference type="Gene3D" id="6.10.250.690">
    <property type="match status" value="1"/>
</dbReference>
<evidence type="ECO:0000256" key="1">
    <source>
        <dbReference type="ARBA" id="ARBA00022553"/>
    </source>
</evidence>
<feature type="domain" description="OmpR/PhoB-type" evidence="9">
    <location>
        <begin position="123"/>
        <end position="221"/>
    </location>
</feature>
<dbReference type="SMART" id="SM00862">
    <property type="entry name" value="Trans_reg_C"/>
    <property type="match status" value="1"/>
</dbReference>
<feature type="domain" description="Response regulatory" evidence="8">
    <location>
        <begin position="2"/>
        <end position="115"/>
    </location>
</feature>
<sequence>MCILIIEDEVKIASYLVKGLSESGYAAECVHSGLEGLEKLKMHSYSLVILDVMLPDIDGWAVLKILRQFSNIPVIFLTAKDQIIDRVKGLELGADDYLAKPFSYIELLARIKSLLRRQLYLQENELEIGNLRMDPIHHKVWRNDQLIELSKKEFNLLRFLLLHQNEIITRRQIASEVWHINFDTDTNFIDVAVRRLRSKIDEGHEIKLIHTVRGLGYRVSVEK</sequence>